<accession>A0A0A9HDY4</accession>
<feature type="region of interest" description="Disordered" evidence="1">
    <location>
        <begin position="1"/>
        <end position="43"/>
    </location>
</feature>
<dbReference type="EMBL" id="GBRH01162496">
    <property type="protein sequence ID" value="JAE35400.1"/>
    <property type="molecule type" value="Transcribed_RNA"/>
</dbReference>
<evidence type="ECO:0000256" key="1">
    <source>
        <dbReference type="SAM" id="MobiDB-lite"/>
    </source>
</evidence>
<reference evidence="2" key="2">
    <citation type="journal article" date="2015" name="Data Brief">
        <title>Shoot transcriptome of the giant reed, Arundo donax.</title>
        <authorList>
            <person name="Barrero R.A."/>
            <person name="Guerrero F.D."/>
            <person name="Moolhuijzen P."/>
            <person name="Goolsby J.A."/>
            <person name="Tidwell J."/>
            <person name="Bellgard S.E."/>
            <person name="Bellgard M.I."/>
        </authorList>
    </citation>
    <scope>NUCLEOTIDE SEQUENCE</scope>
    <source>
        <tissue evidence="2">Shoot tissue taken approximately 20 cm above the soil surface</tissue>
    </source>
</reference>
<proteinExistence type="predicted"/>
<reference evidence="2" key="1">
    <citation type="submission" date="2014-09" db="EMBL/GenBank/DDBJ databases">
        <authorList>
            <person name="Magalhaes I.L.F."/>
            <person name="Oliveira U."/>
            <person name="Santos F.R."/>
            <person name="Vidigal T.H.D.A."/>
            <person name="Brescovit A.D."/>
            <person name="Santos A.J."/>
        </authorList>
    </citation>
    <scope>NUCLEOTIDE SEQUENCE</scope>
    <source>
        <tissue evidence="2">Shoot tissue taken approximately 20 cm above the soil surface</tissue>
    </source>
</reference>
<protein>
    <submittedName>
        <fullName evidence="2">Uncharacterized protein</fullName>
    </submittedName>
</protein>
<evidence type="ECO:0000313" key="2">
    <source>
        <dbReference type="EMBL" id="JAE35400.1"/>
    </source>
</evidence>
<sequence length="72" mass="8222">MNSSTRPLGKRPRRRGPWPWRDMHSKVRNSSLRSKKRSTPSPYIRTSTFLTSLSFLGSASPAAGRPVSHRTW</sequence>
<organism evidence="2">
    <name type="scientific">Arundo donax</name>
    <name type="common">Giant reed</name>
    <name type="synonym">Donax arundinaceus</name>
    <dbReference type="NCBI Taxonomy" id="35708"/>
    <lineage>
        <taxon>Eukaryota</taxon>
        <taxon>Viridiplantae</taxon>
        <taxon>Streptophyta</taxon>
        <taxon>Embryophyta</taxon>
        <taxon>Tracheophyta</taxon>
        <taxon>Spermatophyta</taxon>
        <taxon>Magnoliopsida</taxon>
        <taxon>Liliopsida</taxon>
        <taxon>Poales</taxon>
        <taxon>Poaceae</taxon>
        <taxon>PACMAD clade</taxon>
        <taxon>Arundinoideae</taxon>
        <taxon>Arundineae</taxon>
        <taxon>Arundo</taxon>
    </lineage>
</organism>
<name>A0A0A9HDY4_ARUDO</name>
<dbReference type="AlphaFoldDB" id="A0A0A9HDY4"/>